<evidence type="ECO:0000313" key="5">
    <source>
        <dbReference type="Proteomes" id="UP001634747"/>
    </source>
</evidence>
<dbReference type="Pfam" id="PF05426">
    <property type="entry name" value="Alginate_lyase"/>
    <property type="match status" value="1"/>
</dbReference>
<keyword evidence="1" id="KW-0732">Signal</keyword>
<dbReference type="InterPro" id="IPR008397">
    <property type="entry name" value="Alginate_lyase_dom"/>
</dbReference>
<dbReference type="Proteomes" id="UP001634747">
    <property type="component" value="Unassembled WGS sequence"/>
</dbReference>
<accession>A0ABW9KNZ0</accession>
<keyword evidence="5" id="KW-1185">Reference proteome</keyword>
<evidence type="ECO:0000256" key="1">
    <source>
        <dbReference type="ARBA" id="ARBA00022729"/>
    </source>
</evidence>
<sequence length="386" mass="42288">MTRREALSGATMAATFGCLRRMAAQATGVHFNVAEFDRARTIRAADAALSGPILTITSVAAPGAKSGNGFFCDATLDAAGDVTGFTGHADLLSRMAAAVAALIAAWRLTSDSKYLERAQAQLQAWCITPQTRMTPTLDNTADGSATAAKTETDLRLNPLRFTLALAEFARAASFVCAAPGTDPALADGVRAWASELLRWFSESARGAVARDSTRADAIFWTMQASELARFARNDAVWRDCGHRFRDKLLRQLHLDGYFPYALTTQRPYAESMLLLECMGSVCESVSTPFESAWPFTLPDGRGMRAAVAWAYPFLQSRGQWPYPADTRRFSQQPMRENVLLLGGRAWNRQDYVDLWQAMKPADAADAEIRREHPVTQPALWAVRPPA</sequence>
<organism evidence="4 5">
    <name type="scientific">Terriglobus aquaticus</name>
    <dbReference type="NCBI Taxonomy" id="940139"/>
    <lineage>
        <taxon>Bacteria</taxon>
        <taxon>Pseudomonadati</taxon>
        <taxon>Acidobacteriota</taxon>
        <taxon>Terriglobia</taxon>
        <taxon>Terriglobales</taxon>
        <taxon>Acidobacteriaceae</taxon>
        <taxon>Terriglobus</taxon>
    </lineage>
</organism>
<dbReference type="PROSITE" id="PS51257">
    <property type="entry name" value="PROKAR_LIPOPROTEIN"/>
    <property type="match status" value="1"/>
</dbReference>
<dbReference type="RefSeq" id="WP_344688226.1">
    <property type="nucleotide sequence ID" value="NZ_BAABBH010000001.1"/>
</dbReference>
<keyword evidence="2 4" id="KW-0456">Lyase</keyword>
<reference evidence="4 5" key="1">
    <citation type="submission" date="2024-12" db="EMBL/GenBank/DDBJ databases">
        <authorList>
            <person name="Lee Y."/>
        </authorList>
    </citation>
    <scope>NUCLEOTIDE SEQUENCE [LARGE SCALE GENOMIC DNA]</scope>
    <source>
        <strain evidence="4 5">03SUJ4</strain>
    </source>
</reference>
<name>A0ABW9KNZ0_9BACT</name>
<feature type="domain" description="Alginate lyase" evidence="3">
    <location>
        <begin position="89"/>
        <end position="320"/>
    </location>
</feature>
<gene>
    <name evidence="4" type="ORF">ACK2TP_11385</name>
</gene>
<dbReference type="GO" id="GO:0016829">
    <property type="term" value="F:lyase activity"/>
    <property type="evidence" value="ECO:0007669"/>
    <property type="project" value="UniProtKB-KW"/>
</dbReference>
<protein>
    <submittedName>
        <fullName evidence="4">Alginate lyase family protein</fullName>
    </submittedName>
</protein>
<evidence type="ECO:0000313" key="4">
    <source>
        <dbReference type="EMBL" id="MFN2976365.1"/>
    </source>
</evidence>
<dbReference type="Gene3D" id="1.50.10.100">
    <property type="entry name" value="Chondroitin AC/alginate lyase"/>
    <property type="match status" value="1"/>
</dbReference>
<evidence type="ECO:0000259" key="3">
    <source>
        <dbReference type="Pfam" id="PF05426"/>
    </source>
</evidence>
<dbReference type="InterPro" id="IPR008929">
    <property type="entry name" value="Chondroitin_lyas"/>
</dbReference>
<dbReference type="EMBL" id="JBJYXY010000001">
    <property type="protein sequence ID" value="MFN2976365.1"/>
    <property type="molecule type" value="Genomic_DNA"/>
</dbReference>
<evidence type="ECO:0000256" key="2">
    <source>
        <dbReference type="ARBA" id="ARBA00023239"/>
    </source>
</evidence>
<dbReference type="SUPFAM" id="SSF48230">
    <property type="entry name" value="Chondroitin AC/alginate lyase"/>
    <property type="match status" value="1"/>
</dbReference>
<proteinExistence type="predicted"/>
<comment type="caution">
    <text evidence="4">The sequence shown here is derived from an EMBL/GenBank/DDBJ whole genome shotgun (WGS) entry which is preliminary data.</text>
</comment>